<evidence type="ECO:0000313" key="4">
    <source>
        <dbReference type="EMBL" id="WWC90586.1"/>
    </source>
</evidence>
<evidence type="ECO:0000259" key="2">
    <source>
        <dbReference type="Pfam" id="PF01370"/>
    </source>
</evidence>
<sequence>MSPSIKQVISATLHKPRYLAVLLLIPLLSLLYHQWVDSTSPATRPIKITGGTTHSPWEGLADLEDYEYDDGTTWKPGVGDWLNWKQDKRTTILITGGAGQLGQALIPSLSEEYTIHVIDIAPRPTSLPKTVIYHRECILPSSESLSQVFASNSFDGVIHLAAVSLESWCKPKENECHEVNVEGTKAVINQIENTLTKKRKRIWGENKTPWIILGSSMDVYPQEQGVSEKSGKNPSTALGRTKLAAEHVLEKAVKDSLSSEENGNPATIHGMILRFPEVYGYPQSTSIAEAFIPSLLNNALTSLPIQYNSNTPSLSLLHVDDAVKGILKAISRLEDNSKLGIRKEVEEFNLVYSKRWQIEDIVELVRTETHSLSPLRDIGSRNSPQMPDFSNELAKEVLGWQPEISAAVGLGLSLQKLSEDIAEYSRKWHQNHCSPTEDFPSDNNVLIQHLVEDERNKDLTKLKGCTVNMGFDNQGWLNHVKCEDGKHCKADTNKVTAMNWNQSVFVIHQVEQHKNSERTVRVVFEEEKGMGYLGYRLINDKEVGLELFDRFTDEGQVEFDVEVNPHSSSLRLLIPDTGKQIHALSNDTDSSTWFTLEPTTRWLHPHFDMRMNILCCPSEGDWPLLLDDYESADMRFGSTGQIPFNASRRLHLCGQAEQAVMHNFDRLFAAKQAVNKVENGQEAHVWKGDHGASTKKSPHSWALKDLPACYNDCNSPAICLQTGECKCVQADHCQPKRENPILSLYPFGEEPSSVGSTSTKSHLGSLAGYSNVLVNAVNKTDWKDILLPFARNYLNENPNFLKVYVADGYKGQEEIESSDCHKLQNKHCFSADSILYKALRHLQVSSPEEAELIIVPVYQQCKGTKFLLHDGIHHAMETIPGVKSGETTMALVLTHDWGICVAFAWEIWSAREQPLYPDWILNNVLVWSVMGDYDSPCYRPHQDIVIPARTCRSLDLMEHFQDVQSIKPMREREHLLTWSGTYWGTGKSDRLRLTCNRGGAGEKELIKGKGPQSSFENWDYIKDLNNARFCPQPRGIAGWSPRTTDAIYAGCIPVLIAEGSHYPFVNFLDWSKFSVRITPTELDRIEEILNSIPLYKIEEMQANLITIREAFLYSTDENPQDELNRKGPLFFALHEASLKIRTRYPVKEDK</sequence>
<gene>
    <name evidence="4" type="ORF">L201_005522</name>
</gene>
<keyword evidence="5" id="KW-1185">Reference proteome</keyword>
<dbReference type="InterPro" id="IPR040911">
    <property type="entry name" value="Exostosin_GT47"/>
</dbReference>
<dbReference type="InterPro" id="IPR004263">
    <property type="entry name" value="Exostosin"/>
</dbReference>
<dbReference type="GeneID" id="91096192"/>
<dbReference type="RefSeq" id="XP_066077349.1">
    <property type="nucleotide sequence ID" value="XM_066221252.1"/>
</dbReference>
<accession>A0AAX4JYT4</accession>
<reference evidence="4 5" key="1">
    <citation type="submission" date="2024-01" db="EMBL/GenBank/DDBJ databases">
        <title>Comparative genomics of Cryptococcus and Kwoniella reveals pathogenesis evolution and contrasting modes of karyotype evolution via chromosome fusion or intercentromeric recombination.</title>
        <authorList>
            <person name="Coelho M.A."/>
            <person name="David-Palma M."/>
            <person name="Shea T."/>
            <person name="Bowers K."/>
            <person name="McGinley-Smith S."/>
            <person name="Mohammad A.W."/>
            <person name="Gnirke A."/>
            <person name="Yurkov A.M."/>
            <person name="Nowrousian M."/>
            <person name="Sun S."/>
            <person name="Cuomo C.A."/>
            <person name="Heitman J."/>
        </authorList>
    </citation>
    <scope>NUCLEOTIDE SEQUENCE [LARGE SCALE GENOMIC DNA]</scope>
    <source>
        <strain evidence="4 5">CBS 6074</strain>
    </source>
</reference>
<dbReference type="CDD" id="cd08946">
    <property type="entry name" value="SDR_e"/>
    <property type="match status" value="1"/>
</dbReference>
<dbReference type="Pfam" id="PF01370">
    <property type="entry name" value="Epimerase"/>
    <property type="match status" value="1"/>
</dbReference>
<dbReference type="Gene3D" id="3.40.50.720">
    <property type="entry name" value="NAD(P)-binding Rossmann-like Domain"/>
    <property type="match status" value="1"/>
</dbReference>
<dbReference type="PANTHER" id="PTHR11062">
    <property type="entry name" value="EXOSTOSIN HEPARAN SULFATE GLYCOSYLTRANSFERASE -RELATED"/>
    <property type="match status" value="1"/>
</dbReference>
<feature type="domain" description="NAD-dependent epimerase/dehydratase" evidence="2">
    <location>
        <begin position="92"/>
        <end position="335"/>
    </location>
</feature>
<dbReference type="GO" id="GO:0016757">
    <property type="term" value="F:glycosyltransferase activity"/>
    <property type="evidence" value="ECO:0007669"/>
    <property type="project" value="InterPro"/>
</dbReference>
<evidence type="ECO:0008006" key="6">
    <source>
        <dbReference type="Google" id="ProtNLM"/>
    </source>
</evidence>
<proteinExistence type="inferred from homology"/>
<protein>
    <recommendedName>
        <fullName evidence="6">Exostosin GT47 domain-containing protein</fullName>
    </recommendedName>
</protein>
<feature type="domain" description="Exostosin GT47" evidence="3">
    <location>
        <begin position="800"/>
        <end position="1092"/>
    </location>
</feature>
<dbReference type="EMBL" id="CP144104">
    <property type="protein sequence ID" value="WWC90586.1"/>
    <property type="molecule type" value="Genomic_DNA"/>
</dbReference>
<evidence type="ECO:0000259" key="3">
    <source>
        <dbReference type="Pfam" id="PF03016"/>
    </source>
</evidence>
<name>A0AAX4JYT4_9TREE</name>
<dbReference type="PANTHER" id="PTHR11062:SF73">
    <property type="entry name" value="EXOSTOSIN-LIKE 3"/>
    <property type="match status" value="1"/>
</dbReference>
<dbReference type="Proteomes" id="UP001355207">
    <property type="component" value="Chromosome 7"/>
</dbReference>
<dbReference type="InterPro" id="IPR036291">
    <property type="entry name" value="NAD(P)-bd_dom_sf"/>
</dbReference>
<comment type="similarity">
    <text evidence="1">Belongs to the glycosyltransferase 47 family.</text>
</comment>
<dbReference type="SUPFAM" id="SSF51735">
    <property type="entry name" value="NAD(P)-binding Rossmann-fold domains"/>
    <property type="match status" value="1"/>
</dbReference>
<dbReference type="AlphaFoldDB" id="A0AAX4JYT4"/>
<dbReference type="Pfam" id="PF03016">
    <property type="entry name" value="Exostosin_GT47"/>
    <property type="match status" value="1"/>
</dbReference>
<evidence type="ECO:0000313" key="5">
    <source>
        <dbReference type="Proteomes" id="UP001355207"/>
    </source>
</evidence>
<organism evidence="4 5">
    <name type="scientific">Kwoniella dendrophila CBS 6074</name>
    <dbReference type="NCBI Taxonomy" id="1295534"/>
    <lineage>
        <taxon>Eukaryota</taxon>
        <taxon>Fungi</taxon>
        <taxon>Dikarya</taxon>
        <taxon>Basidiomycota</taxon>
        <taxon>Agaricomycotina</taxon>
        <taxon>Tremellomycetes</taxon>
        <taxon>Tremellales</taxon>
        <taxon>Cryptococcaceae</taxon>
        <taxon>Kwoniella</taxon>
    </lineage>
</organism>
<dbReference type="InterPro" id="IPR001509">
    <property type="entry name" value="Epimerase_deHydtase"/>
</dbReference>
<evidence type="ECO:0000256" key="1">
    <source>
        <dbReference type="ARBA" id="ARBA00010271"/>
    </source>
</evidence>